<keyword evidence="5" id="KW-0547">Nucleotide-binding</keyword>
<evidence type="ECO:0000256" key="6">
    <source>
        <dbReference type="ARBA" id="ARBA00022840"/>
    </source>
</evidence>
<dbReference type="EC" id="6.3.1.20" evidence="3"/>
<evidence type="ECO:0000256" key="4">
    <source>
        <dbReference type="ARBA" id="ARBA00022598"/>
    </source>
</evidence>
<gene>
    <name evidence="9" type="ORF">SAMN05216323_101441</name>
</gene>
<keyword evidence="6" id="KW-0067">ATP-binding</keyword>
<dbReference type="PANTHER" id="PTHR12561">
    <property type="entry name" value="LIPOATE-PROTEIN LIGASE"/>
    <property type="match status" value="1"/>
</dbReference>
<dbReference type="GO" id="GO:0005737">
    <property type="term" value="C:cytoplasm"/>
    <property type="evidence" value="ECO:0007669"/>
    <property type="project" value="TreeGrafter"/>
</dbReference>
<keyword evidence="4 9" id="KW-0436">Ligase</keyword>
<keyword evidence="10" id="KW-1185">Reference proteome</keyword>
<dbReference type="UniPathway" id="UPA00537">
    <property type="reaction ID" value="UER00594"/>
</dbReference>
<organism evidence="9 10">
    <name type="scientific">Williamwhitmania taraxaci</name>
    <dbReference type="NCBI Taxonomy" id="1640674"/>
    <lineage>
        <taxon>Bacteria</taxon>
        <taxon>Pseudomonadati</taxon>
        <taxon>Bacteroidota</taxon>
        <taxon>Bacteroidia</taxon>
        <taxon>Bacteroidales</taxon>
        <taxon>Williamwhitmaniaceae</taxon>
        <taxon>Williamwhitmania</taxon>
    </lineage>
</organism>
<proteinExistence type="predicted"/>
<accession>A0A1G6I2X5</accession>
<dbReference type="GO" id="GO:0016979">
    <property type="term" value="F:lipoate-protein ligase activity"/>
    <property type="evidence" value="ECO:0007669"/>
    <property type="project" value="UniProtKB-EC"/>
</dbReference>
<sequence>MLCIKHPNTNAYFNLAAEEYVLRNFSQDAFMLWRNEPAVIVGKHQNTLGEINLDFIKESEIKVVRRLSGGGAVFHDLGNLNFTFIMNGDDGNLVDFRKFTKPILDVLLKLGIEAKFEGRNDLTIDGKKFSGNAEHVYKKRVLHHGTLLFSSQMADLSEALKINPLKYRDKAVKSVRSRVTNISDHLHQPLKVLEFRDLIMDHIRDMYPDAVGYDYSHDDLQSINNLVDNKYSTWEWNFGYSPMYDFQRGIKTEGGHIEFHLNVEKGMICDIKIYGDFFNKTDITELELLLKGCPHEQEAVKERLSSIVLSDYCSNVLVDEFVKGMF</sequence>
<comment type="catalytic activity">
    <reaction evidence="7">
        <text>L-lysyl-[lipoyl-carrier protein] + (R)-lipoate + ATP = N(6)-[(R)-lipoyl]-L-lysyl-[lipoyl-carrier protein] + AMP + diphosphate + H(+)</text>
        <dbReference type="Rhea" id="RHEA:49288"/>
        <dbReference type="Rhea" id="RHEA-COMP:10500"/>
        <dbReference type="Rhea" id="RHEA-COMP:10502"/>
        <dbReference type="ChEBI" id="CHEBI:15378"/>
        <dbReference type="ChEBI" id="CHEBI:29969"/>
        <dbReference type="ChEBI" id="CHEBI:30616"/>
        <dbReference type="ChEBI" id="CHEBI:33019"/>
        <dbReference type="ChEBI" id="CHEBI:83088"/>
        <dbReference type="ChEBI" id="CHEBI:83099"/>
        <dbReference type="ChEBI" id="CHEBI:456215"/>
        <dbReference type="EC" id="6.3.1.20"/>
    </reaction>
</comment>
<reference evidence="9 10" key="1">
    <citation type="submission" date="2016-09" db="EMBL/GenBank/DDBJ databases">
        <authorList>
            <person name="Capua I."/>
            <person name="De Benedictis P."/>
            <person name="Joannis T."/>
            <person name="Lombin L.H."/>
            <person name="Cattoli G."/>
        </authorList>
    </citation>
    <scope>NUCLEOTIDE SEQUENCE [LARGE SCALE GENOMIC DNA]</scope>
    <source>
        <strain evidence="9 10">A7P-90m</strain>
    </source>
</reference>
<dbReference type="InterPro" id="IPR004143">
    <property type="entry name" value="BPL_LPL_catalytic"/>
</dbReference>
<dbReference type="PANTHER" id="PTHR12561:SF3">
    <property type="entry name" value="LIPOYLTRANSFERASE 1, MITOCHONDRIAL"/>
    <property type="match status" value="1"/>
</dbReference>
<dbReference type="Gene3D" id="3.30.390.50">
    <property type="entry name" value="CO dehydrogenase flavoprotein, C-terminal domain"/>
    <property type="match status" value="1"/>
</dbReference>
<dbReference type="SUPFAM" id="SSF82649">
    <property type="entry name" value="SufE/NifU"/>
    <property type="match status" value="1"/>
</dbReference>
<dbReference type="GO" id="GO:0005524">
    <property type="term" value="F:ATP binding"/>
    <property type="evidence" value="ECO:0007669"/>
    <property type="project" value="UniProtKB-KW"/>
</dbReference>
<dbReference type="EMBL" id="FMYP01000014">
    <property type="protein sequence ID" value="SDC00899.1"/>
    <property type="molecule type" value="Genomic_DNA"/>
</dbReference>
<comment type="pathway">
    <text evidence="2">Protein modification; protein lipoylation via exogenous pathway; protein N(6)-(lipoyl)lysine from lipoate: step 1/2.</text>
</comment>
<evidence type="ECO:0000256" key="3">
    <source>
        <dbReference type="ARBA" id="ARBA00012367"/>
    </source>
</evidence>
<comment type="pathway">
    <text evidence="1">Protein modification; protein lipoylation via exogenous pathway; protein N(6)-(lipoyl)lysine from lipoate: step 2/2.</text>
</comment>
<evidence type="ECO:0000256" key="5">
    <source>
        <dbReference type="ARBA" id="ARBA00022741"/>
    </source>
</evidence>
<dbReference type="InterPro" id="IPR045864">
    <property type="entry name" value="aa-tRNA-synth_II/BPL/LPL"/>
</dbReference>
<evidence type="ECO:0000313" key="9">
    <source>
        <dbReference type="EMBL" id="SDC00899.1"/>
    </source>
</evidence>
<evidence type="ECO:0000256" key="7">
    <source>
        <dbReference type="ARBA" id="ARBA00048037"/>
    </source>
</evidence>
<dbReference type="CDD" id="cd16443">
    <property type="entry name" value="LplA"/>
    <property type="match status" value="1"/>
</dbReference>
<dbReference type="Gene3D" id="3.30.930.10">
    <property type="entry name" value="Bira Bifunctional Protein, Domain 2"/>
    <property type="match status" value="1"/>
</dbReference>
<evidence type="ECO:0000256" key="2">
    <source>
        <dbReference type="ARBA" id="ARBA00005124"/>
    </source>
</evidence>
<name>A0A1G6I2X5_9BACT</name>
<dbReference type="RefSeq" id="WP_092436733.1">
    <property type="nucleotide sequence ID" value="NZ_FMYP01000014.1"/>
</dbReference>
<dbReference type="PROSITE" id="PS51733">
    <property type="entry name" value="BPL_LPL_CATALYTIC"/>
    <property type="match status" value="1"/>
</dbReference>
<dbReference type="InterPro" id="IPR019491">
    <property type="entry name" value="Lipoate_protein_ligase_C"/>
</dbReference>
<protein>
    <recommendedName>
        <fullName evidence="3">lipoate--protein ligase</fullName>
        <ecNumber evidence="3">6.3.1.20</ecNumber>
    </recommendedName>
</protein>
<dbReference type="GO" id="GO:0009249">
    <property type="term" value="P:protein lipoylation"/>
    <property type="evidence" value="ECO:0007669"/>
    <property type="project" value="InterPro"/>
</dbReference>
<evidence type="ECO:0000256" key="1">
    <source>
        <dbReference type="ARBA" id="ARBA00005085"/>
    </source>
</evidence>
<dbReference type="InterPro" id="IPR004562">
    <property type="entry name" value="LipoylTrfase_LipoateP_Ligase"/>
</dbReference>
<dbReference type="Pfam" id="PF10437">
    <property type="entry name" value="Lip_prot_lig_C"/>
    <property type="match status" value="1"/>
</dbReference>
<dbReference type="OrthoDB" id="9787898at2"/>
<dbReference type="AlphaFoldDB" id="A0A1G6I2X5"/>
<dbReference type="Proteomes" id="UP000199452">
    <property type="component" value="Unassembled WGS sequence"/>
</dbReference>
<dbReference type="FunFam" id="3.30.930.10:FF:000072">
    <property type="entry name" value="Lipoate--protein ligase"/>
    <property type="match status" value="1"/>
</dbReference>
<dbReference type="SUPFAM" id="SSF55681">
    <property type="entry name" value="Class II aaRS and biotin synthetases"/>
    <property type="match status" value="1"/>
</dbReference>
<feature type="domain" description="BPL/LPL catalytic" evidence="8">
    <location>
        <begin position="24"/>
        <end position="211"/>
    </location>
</feature>
<evidence type="ECO:0000313" key="10">
    <source>
        <dbReference type="Proteomes" id="UP000199452"/>
    </source>
</evidence>
<dbReference type="Pfam" id="PF21948">
    <property type="entry name" value="LplA-B_cat"/>
    <property type="match status" value="1"/>
</dbReference>
<evidence type="ECO:0000259" key="8">
    <source>
        <dbReference type="PROSITE" id="PS51733"/>
    </source>
</evidence>
<dbReference type="STRING" id="1640674.SAMN05216323_101441"/>
<dbReference type="GO" id="GO:0017118">
    <property type="term" value="F:lipoyltransferase activity"/>
    <property type="evidence" value="ECO:0007669"/>
    <property type="project" value="TreeGrafter"/>
</dbReference>
<dbReference type="NCBIfam" id="TIGR00545">
    <property type="entry name" value="lipoyltrans"/>
    <property type="match status" value="1"/>
</dbReference>